<dbReference type="GO" id="GO:0046872">
    <property type="term" value="F:metal ion binding"/>
    <property type="evidence" value="ECO:0007669"/>
    <property type="project" value="UniProtKB-KW"/>
</dbReference>
<keyword evidence="7" id="KW-0479">Metal-binding</keyword>
<dbReference type="AlphaFoldDB" id="A0A518BQG0"/>
<keyword evidence="2 7" id="KW-0408">Iron</keyword>
<feature type="binding site" evidence="7">
    <location>
        <position position="190"/>
    </location>
    <ligand>
        <name>Fe(2+)</name>
        <dbReference type="ChEBI" id="CHEBI:29033"/>
    </ligand>
</feature>
<evidence type="ECO:0000256" key="3">
    <source>
        <dbReference type="ARBA" id="ARBA00023133"/>
    </source>
</evidence>
<evidence type="ECO:0000256" key="8">
    <source>
        <dbReference type="RuleBase" id="RU004185"/>
    </source>
</evidence>
<dbReference type="RefSeq" id="WP_145068879.1">
    <property type="nucleotide sequence ID" value="NZ_CP036287.1"/>
</dbReference>
<feature type="binding site" evidence="7">
    <location>
        <position position="294"/>
    </location>
    <ligand>
        <name>Fe(2+)</name>
        <dbReference type="ChEBI" id="CHEBI:29033"/>
    </ligand>
</feature>
<dbReference type="GO" id="GO:0004325">
    <property type="term" value="F:ferrochelatase activity"/>
    <property type="evidence" value="ECO:0007669"/>
    <property type="project" value="UniProtKB-UniRule"/>
</dbReference>
<evidence type="ECO:0000256" key="7">
    <source>
        <dbReference type="HAMAP-Rule" id="MF_00323"/>
    </source>
</evidence>
<evidence type="ECO:0000256" key="5">
    <source>
        <dbReference type="ARBA" id="ARBA00023244"/>
    </source>
</evidence>
<dbReference type="HAMAP" id="MF_00323">
    <property type="entry name" value="Ferrochelatase"/>
    <property type="match status" value="1"/>
</dbReference>
<dbReference type="SUPFAM" id="SSF53800">
    <property type="entry name" value="Chelatase"/>
    <property type="match status" value="1"/>
</dbReference>
<evidence type="ECO:0000313" key="10">
    <source>
        <dbReference type="Proteomes" id="UP000316921"/>
    </source>
</evidence>
<sequence>MKTGVLLINLGTPAAPEASAVRPYLKQFLTDERVIDIPALPRNLLVRGVIAPLRAPKSAAAYKTVWTDEGSPLLVFGMALLESMREALPELQVELAMRYGQPSIAAGLATLRAEGCDRVLLAPLYPQYASSSTGSSVAEAYRIAANQWNTPFLSVLPPFYDDPGFVRAFAAVGRPVLDDLGPDQVLFSFHGLPERHCTKSDESGGKHCFARPDCCDAIVEANRSCYRAQCFATARALREELNLPEARSPIAFQSRLGRDPWIRPYTDELIVELAKAGVKRLAVFCPAFVADCLETLEEIGDRADADFRAAGGERLELVPSLNAHPEWVMALADLIRRALPAEVAESLG</sequence>
<comment type="function">
    <text evidence="7">Catalyzes the ferrous insertion into protoporphyrin IX.</text>
</comment>
<dbReference type="InterPro" id="IPR033644">
    <property type="entry name" value="Ferrochelatase_C"/>
</dbReference>
<evidence type="ECO:0000256" key="4">
    <source>
        <dbReference type="ARBA" id="ARBA00023239"/>
    </source>
</evidence>
<evidence type="ECO:0000256" key="2">
    <source>
        <dbReference type="ARBA" id="ARBA00023004"/>
    </source>
</evidence>
<organism evidence="9 10">
    <name type="scientific">Engelhardtia mirabilis</name>
    <dbReference type="NCBI Taxonomy" id="2528011"/>
    <lineage>
        <taxon>Bacteria</taxon>
        <taxon>Pseudomonadati</taxon>
        <taxon>Planctomycetota</taxon>
        <taxon>Planctomycetia</taxon>
        <taxon>Planctomycetia incertae sedis</taxon>
        <taxon>Engelhardtia</taxon>
    </lineage>
</organism>
<dbReference type="GO" id="GO:0006783">
    <property type="term" value="P:heme biosynthetic process"/>
    <property type="evidence" value="ECO:0007669"/>
    <property type="project" value="UniProtKB-UniRule"/>
</dbReference>
<dbReference type="PANTHER" id="PTHR11108">
    <property type="entry name" value="FERROCHELATASE"/>
    <property type="match status" value="1"/>
</dbReference>
<dbReference type="Pfam" id="PF00762">
    <property type="entry name" value="Ferrochelatase"/>
    <property type="match status" value="1"/>
</dbReference>
<reference evidence="9 10" key="1">
    <citation type="submission" date="2019-02" db="EMBL/GenBank/DDBJ databases">
        <title>Deep-cultivation of Planctomycetes and their phenomic and genomic characterization uncovers novel biology.</title>
        <authorList>
            <person name="Wiegand S."/>
            <person name="Jogler M."/>
            <person name="Boedeker C."/>
            <person name="Pinto D."/>
            <person name="Vollmers J."/>
            <person name="Rivas-Marin E."/>
            <person name="Kohn T."/>
            <person name="Peeters S.H."/>
            <person name="Heuer A."/>
            <person name="Rast P."/>
            <person name="Oberbeckmann S."/>
            <person name="Bunk B."/>
            <person name="Jeske O."/>
            <person name="Meyerdierks A."/>
            <person name="Storesund J.E."/>
            <person name="Kallscheuer N."/>
            <person name="Luecker S."/>
            <person name="Lage O.M."/>
            <person name="Pohl T."/>
            <person name="Merkel B.J."/>
            <person name="Hornburger P."/>
            <person name="Mueller R.-W."/>
            <person name="Bruemmer F."/>
            <person name="Labrenz M."/>
            <person name="Spormann A.M."/>
            <person name="Op den Camp H."/>
            <person name="Overmann J."/>
            <person name="Amann R."/>
            <person name="Jetten M.S.M."/>
            <person name="Mascher T."/>
            <person name="Medema M.H."/>
            <person name="Devos D.P."/>
            <person name="Kaster A.-K."/>
            <person name="Ovreas L."/>
            <person name="Rohde M."/>
            <person name="Galperin M.Y."/>
            <person name="Jogler C."/>
        </authorList>
    </citation>
    <scope>NUCLEOTIDE SEQUENCE [LARGE SCALE GENOMIC DNA]</scope>
    <source>
        <strain evidence="9 10">Pla133</strain>
    </source>
</reference>
<dbReference type="KEGG" id="pbap:Pla133_43180"/>
<dbReference type="InterPro" id="IPR033659">
    <property type="entry name" value="Ferrochelatase_N"/>
</dbReference>
<dbReference type="GO" id="GO:0005737">
    <property type="term" value="C:cytoplasm"/>
    <property type="evidence" value="ECO:0007669"/>
    <property type="project" value="UniProtKB-SubCell"/>
</dbReference>
<dbReference type="Proteomes" id="UP000316921">
    <property type="component" value="Chromosome"/>
</dbReference>
<keyword evidence="4 7" id="KW-0456">Lyase</keyword>
<proteinExistence type="inferred from homology"/>
<keyword evidence="7" id="KW-0963">Cytoplasm</keyword>
<comment type="similarity">
    <text evidence="1 7 8">Belongs to the ferrochelatase family.</text>
</comment>
<dbReference type="Gene3D" id="3.40.50.1400">
    <property type="match status" value="2"/>
</dbReference>
<keyword evidence="3 7" id="KW-0350">Heme biosynthesis</keyword>
<comment type="catalytic activity">
    <reaction evidence="6">
        <text>Fe-coproporphyrin III + 2 H(+) = coproporphyrin III + Fe(2+)</text>
        <dbReference type="Rhea" id="RHEA:49572"/>
        <dbReference type="ChEBI" id="CHEBI:15378"/>
        <dbReference type="ChEBI" id="CHEBI:29033"/>
        <dbReference type="ChEBI" id="CHEBI:68438"/>
        <dbReference type="ChEBI" id="CHEBI:131725"/>
        <dbReference type="EC" id="4.99.1.9"/>
    </reaction>
    <physiologicalReaction direction="right-to-left" evidence="6">
        <dbReference type="Rhea" id="RHEA:49574"/>
    </physiologicalReaction>
</comment>
<comment type="catalytic activity">
    <reaction evidence="7">
        <text>heme b + 2 H(+) = protoporphyrin IX + Fe(2+)</text>
        <dbReference type="Rhea" id="RHEA:22584"/>
        <dbReference type="ChEBI" id="CHEBI:15378"/>
        <dbReference type="ChEBI" id="CHEBI:29033"/>
        <dbReference type="ChEBI" id="CHEBI:57306"/>
        <dbReference type="ChEBI" id="CHEBI:60344"/>
        <dbReference type="EC" id="4.98.1.1"/>
    </reaction>
</comment>
<protein>
    <recommendedName>
        <fullName evidence="7">Ferrochelatase</fullName>
        <ecNumber evidence="7">4.98.1.1</ecNumber>
    </recommendedName>
    <alternativeName>
        <fullName evidence="7">Heme synthase</fullName>
    </alternativeName>
    <alternativeName>
        <fullName evidence="7">Protoheme ferro-lyase</fullName>
    </alternativeName>
</protein>
<dbReference type="CDD" id="cd00419">
    <property type="entry name" value="Ferrochelatase_C"/>
    <property type="match status" value="1"/>
</dbReference>
<keyword evidence="10" id="KW-1185">Reference proteome</keyword>
<dbReference type="PANTHER" id="PTHR11108:SF1">
    <property type="entry name" value="FERROCHELATASE, MITOCHONDRIAL"/>
    <property type="match status" value="1"/>
</dbReference>
<evidence type="ECO:0000256" key="1">
    <source>
        <dbReference type="ARBA" id="ARBA00007718"/>
    </source>
</evidence>
<dbReference type="EMBL" id="CP036287">
    <property type="protein sequence ID" value="QDU69201.1"/>
    <property type="molecule type" value="Genomic_DNA"/>
</dbReference>
<dbReference type="UniPathway" id="UPA00252">
    <property type="reaction ID" value="UER00325"/>
</dbReference>
<keyword evidence="5 7" id="KW-0627">Porphyrin biosynthesis</keyword>
<gene>
    <name evidence="7 9" type="primary">hemH</name>
    <name evidence="9" type="ORF">Pla133_43180</name>
</gene>
<name>A0A518BQG0_9BACT</name>
<dbReference type="CDD" id="cd03411">
    <property type="entry name" value="Ferrochelatase_N"/>
    <property type="match status" value="1"/>
</dbReference>
<accession>A0A518BQG0</accession>
<dbReference type="InterPro" id="IPR001015">
    <property type="entry name" value="Ferrochelatase"/>
</dbReference>
<evidence type="ECO:0000256" key="6">
    <source>
        <dbReference type="ARBA" id="ARBA00024536"/>
    </source>
</evidence>
<dbReference type="NCBIfam" id="TIGR00109">
    <property type="entry name" value="hemH"/>
    <property type="match status" value="1"/>
</dbReference>
<comment type="subcellular location">
    <subcellularLocation>
        <location evidence="7">Cytoplasm</location>
    </subcellularLocation>
</comment>
<comment type="pathway">
    <text evidence="7">Porphyrin-containing compound metabolism; protoheme biosynthesis; protoheme from protoporphyrin-IX: step 1/1.</text>
</comment>
<evidence type="ECO:0000313" key="9">
    <source>
        <dbReference type="EMBL" id="QDU69201.1"/>
    </source>
</evidence>
<dbReference type="EC" id="4.98.1.1" evidence="7"/>